<dbReference type="PANTHER" id="PTHR39452:SF1">
    <property type="entry name" value="CHEY-P PHOSPHATASE CHEX"/>
    <property type="match status" value="1"/>
</dbReference>
<organism evidence="3 4">
    <name type="scientific">Paenibacillus haidiansis</name>
    <dbReference type="NCBI Taxonomy" id="1574488"/>
    <lineage>
        <taxon>Bacteria</taxon>
        <taxon>Bacillati</taxon>
        <taxon>Bacillota</taxon>
        <taxon>Bacilli</taxon>
        <taxon>Bacillales</taxon>
        <taxon>Paenibacillaceae</taxon>
        <taxon>Paenibacillus</taxon>
    </lineage>
</organism>
<dbReference type="PANTHER" id="PTHR39452">
    <property type="entry name" value="CHEY-P PHOSPHATASE CHEX"/>
    <property type="match status" value="1"/>
</dbReference>
<name>A0ABU7VYY5_9BACL</name>
<dbReference type="Gene3D" id="3.40.1550.10">
    <property type="entry name" value="CheC-like"/>
    <property type="match status" value="1"/>
</dbReference>
<evidence type="ECO:0000259" key="2">
    <source>
        <dbReference type="Pfam" id="PF13690"/>
    </source>
</evidence>
<dbReference type="InterPro" id="IPR028976">
    <property type="entry name" value="CheC-like_sf"/>
</dbReference>
<dbReference type="CDD" id="cd17906">
    <property type="entry name" value="CheX"/>
    <property type="match status" value="1"/>
</dbReference>
<evidence type="ECO:0000256" key="1">
    <source>
        <dbReference type="ARBA" id="ARBA00022500"/>
    </source>
</evidence>
<gene>
    <name evidence="3" type="ORF">V3851_24645</name>
</gene>
<reference evidence="3 4" key="1">
    <citation type="submission" date="2024-02" db="EMBL/GenBank/DDBJ databases">
        <title>A nitrogen-fixing paenibacillus bacterium.</title>
        <authorList>
            <person name="Zhang W.L."/>
            <person name="Chen S.F."/>
        </authorList>
    </citation>
    <scope>NUCLEOTIDE SEQUENCE [LARGE SCALE GENOMIC DNA]</scope>
    <source>
        <strain evidence="3 4">M1</strain>
    </source>
</reference>
<feature type="domain" description="Chemotaxis phosphatase CheX-like" evidence="2">
    <location>
        <begin position="44"/>
        <end position="121"/>
    </location>
</feature>
<evidence type="ECO:0000313" key="3">
    <source>
        <dbReference type="EMBL" id="MEF2968979.1"/>
    </source>
</evidence>
<evidence type="ECO:0000313" key="4">
    <source>
        <dbReference type="Proteomes" id="UP001306950"/>
    </source>
</evidence>
<proteinExistence type="predicted"/>
<dbReference type="EMBL" id="JAZHPZ010000021">
    <property type="protein sequence ID" value="MEF2968979.1"/>
    <property type="molecule type" value="Genomic_DNA"/>
</dbReference>
<dbReference type="InterPro" id="IPR038756">
    <property type="entry name" value="CheX-like"/>
</dbReference>
<dbReference type="InterPro" id="IPR028051">
    <property type="entry name" value="CheX-like_dom"/>
</dbReference>
<comment type="caution">
    <text evidence="3">The sequence shown here is derived from an EMBL/GenBank/DDBJ whole genome shotgun (WGS) entry which is preliminary data.</text>
</comment>
<keyword evidence="1" id="KW-0145">Chemotaxis</keyword>
<accession>A0ABU7VYY5</accession>
<keyword evidence="4" id="KW-1185">Reference proteome</keyword>
<dbReference type="Proteomes" id="UP001306950">
    <property type="component" value="Unassembled WGS sequence"/>
</dbReference>
<dbReference type="SUPFAM" id="SSF103039">
    <property type="entry name" value="CheC-like"/>
    <property type="match status" value="1"/>
</dbReference>
<protein>
    <submittedName>
        <fullName evidence="3">Chemotaxis protein CheX</fullName>
    </submittedName>
</protein>
<dbReference type="Pfam" id="PF13690">
    <property type="entry name" value="CheX"/>
    <property type="match status" value="1"/>
</dbReference>
<sequence length="151" mass="16454">MVQKYDGATDLLNSAIESIRHVFSCPMQVEAPNLFDQSFIQSDVGVLVGIVGDVEGRLIIEGEGRIFSRLSQNMFGMALEGDMLHSFVGEMANMIAGNTSTILSGKGRKIDITPPTVMVGQLQLFGFQRGIRVKINLDEIGPVNTILLLQN</sequence>
<dbReference type="RefSeq" id="WP_331849094.1">
    <property type="nucleotide sequence ID" value="NZ_JAZHPZ010000021.1"/>
</dbReference>